<dbReference type="GO" id="GO:0046872">
    <property type="term" value="F:metal ion binding"/>
    <property type="evidence" value="ECO:0007669"/>
    <property type="project" value="UniProtKB-KW"/>
</dbReference>
<dbReference type="Proteomes" id="UP000800041">
    <property type="component" value="Unassembled WGS sequence"/>
</dbReference>
<dbReference type="OrthoDB" id="10264636at2759"/>
<evidence type="ECO:0000256" key="3">
    <source>
        <dbReference type="ARBA" id="ARBA00023004"/>
    </source>
</evidence>
<gene>
    <name evidence="6" type="ORF">K402DRAFT_455479</name>
</gene>
<keyword evidence="3" id="KW-0408">Iron</keyword>
<name>A0A6G1GV97_9PEZI</name>
<evidence type="ECO:0000256" key="2">
    <source>
        <dbReference type="ARBA" id="ARBA00023002"/>
    </source>
</evidence>
<evidence type="ECO:0000256" key="5">
    <source>
        <dbReference type="SAM" id="MobiDB-lite"/>
    </source>
</evidence>
<dbReference type="EMBL" id="ML977165">
    <property type="protein sequence ID" value="KAF1984883.1"/>
    <property type="molecule type" value="Genomic_DNA"/>
</dbReference>
<dbReference type="PANTHER" id="PTHR43498">
    <property type="entry name" value="FERREDOXIN:COB-COM HETERODISULFIDE REDUCTASE SUBUNIT A"/>
    <property type="match status" value="1"/>
</dbReference>
<reference evidence="6" key="1">
    <citation type="journal article" date="2020" name="Stud. Mycol.">
        <title>101 Dothideomycetes genomes: a test case for predicting lifestyles and emergence of pathogens.</title>
        <authorList>
            <person name="Haridas S."/>
            <person name="Albert R."/>
            <person name="Binder M."/>
            <person name="Bloem J."/>
            <person name="Labutti K."/>
            <person name="Salamov A."/>
            <person name="Andreopoulos B."/>
            <person name="Baker S."/>
            <person name="Barry K."/>
            <person name="Bills G."/>
            <person name="Bluhm B."/>
            <person name="Cannon C."/>
            <person name="Castanera R."/>
            <person name="Culley D."/>
            <person name="Daum C."/>
            <person name="Ezra D."/>
            <person name="Gonzalez J."/>
            <person name="Henrissat B."/>
            <person name="Kuo A."/>
            <person name="Liang C."/>
            <person name="Lipzen A."/>
            <person name="Lutzoni F."/>
            <person name="Magnuson J."/>
            <person name="Mondo S."/>
            <person name="Nolan M."/>
            <person name="Ohm R."/>
            <person name="Pangilinan J."/>
            <person name="Park H.-J."/>
            <person name="Ramirez L."/>
            <person name="Alfaro M."/>
            <person name="Sun H."/>
            <person name="Tritt A."/>
            <person name="Yoshinaga Y."/>
            <person name="Zwiers L.-H."/>
            <person name="Turgeon B."/>
            <person name="Goodwin S."/>
            <person name="Spatafora J."/>
            <person name="Crous P."/>
            <person name="Grigoriev I."/>
        </authorList>
    </citation>
    <scope>NUCLEOTIDE SEQUENCE</scope>
    <source>
        <strain evidence="6">CBS 113979</strain>
    </source>
</reference>
<dbReference type="AlphaFoldDB" id="A0A6G1GV97"/>
<feature type="compositionally biased region" description="Low complexity" evidence="5">
    <location>
        <begin position="481"/>
        <end position="497"/>
    </location>
</feature>
<protein>
    <submittedName>
        <fullName evidence="6">Uncharacterized protein</fullName>
    </submittedName>
</protein>
<dbReference type="PANTHER" id="PTHR43498:SF1">
    <property type="entry name" value="COB--COM HETERODISULFIDE REDUCTASE IRON-SULFUR SUBUNIT A"/>
    <property type="match status" value="1"/>
</dbReference>
<dbReference type="Pfam" id="PF12831">
    <property type="entry name" value="FAD_oxidored"/>
    <property type="match status" value="1"/>
</dbReference>
<dbReference type="GO" id="GO:0051536">
    <property type="term" value="F:iron-sulfur cluster binding"/>
    <property type="evidence" value="ECO:0007669"/>
    <property type="project" value="UniProtKB-KW"/>
</dbReference>
<dbReference type="GO" id="GO:0016491">
    <property type="term" value="F:oxidoreductase activity"/>
    <property type="evidence" value="ECO:0007669"/>
    <property type="project" value="UniProtKB-KW"/>
</dbReference>
<sequence length="516" mass="55813">MVNDEPNITLLKHRQFNFKPTDLTTTGRSDNTSITSISVINTSQNDRRETFHGRFFIDASYEGDLIAAAGIETLIGREGRSFKNETGAGKVYKLWEGGECPGTTHKGDRALQSFNYRLCLTKSPHRVPISKPSSYNRSEYLSLIDDVKSGRHGSSHQRVTEAQEALNRARAEENQAPVPNLLPGINRILGIEPLPNAKFDANNQALAFLSTDLPEENWSYLTDAWPARLRYLERLKSYTLGLLHFAQTDSALPAYFREETGKWGLCPDEFVENGNFPRQAYIRVGRRMKGVYQFTSHDATSTQSSHVAGLSIATAHYALDSHAVHKRTHHPSHCQLDGQFQYPTRPYTIPYSILVPASSTSSPTSRTVTNLLAPVPVSASAMGFSTLRMEAAWVGMGEAAGLAAALALEKGVRAADVDVGVLQRELMGRGGVLFVDGEGCLKEGGGREGRTPWEVFGGGAGGGGGGGSKSGSGNGDGDGSSSGSPEPRSSGKPSGSPRVSVKEQYLATDFYLLNNV</sequence>
<feature type="compositionally biased region" description="Gly residues" evidence="5">
    <location>
        <begin position="456"/>
        <end position="480"/>
    </location>
</feature>
<evidence type="ECO:0000313" key="7">
    <source>
        <dbReference type="Proteomes" id="UP000800041"/>
    </source>
</evidence>
<evidence type="ECO:0000256" key="1">
    <source>
        <dbReference type="ARBA" id="ARBA00022723"/>
    </source>
</evidence>
<keyword evidence="7" id="KW-1185">Reference proteome</keyword>
<keyword evidence="4" id="KW-0411">Iron-sulfur</keyword>
<keyword evidence="2" id="KW-0560">Oxidoreductase</keyword>
<feature type="region of interest" description="Disordered" evidence="5">
    <location>
        <begin position="443"/>
        <end position="501"/>
    </location>
</feature>
<accession>A0A6G1GV97</accession>
<dbReference type="InterPro" id="IPR039650">
    <property type="entry name" value="HdrA-like"/>
</dbReference>
<evidence type="ECO:0000256" key="4">
    <source>
        <dbReference type="ARBA" id="ARBA00023014"/>
    </source>
</evidence>
<proteinExistence type="predicted"/>
<evidence type="ECO:0000313" key="6">
    <source>
        <dbReference type="EMBL" id="KAF1984883.1"/>
    </source>
</evidence>
<keyword evidence="1" id="KW-0479">Metal-binding</keyword>
<organism evidence="6 7">
    <name type="scientific">Aulographum hederae CBS 113979</name>
    <dbReference type="NCBI Taxonomy" id="1176131"/>
    <lineage>
        <taxon>Eukaryota</taxon>
        <taxon>Fungi</taxon>
        <taxon>Dikarya</taxon>
        <taxon>Ascomycota</taxon>
        <taxon>Pezizomycotina</taxon>
        <taxon>Dothideomycetes</taxon>
        <taxon>Pleosporomycetidae</taxon>
        <taxon>Aulographales</taxon>
        <taxon>Aulographaceae</taxon>
    </lineage>
</organism>